<reference evidence="1 2" key="1">
    <citation type="journal article" date="2014" name="BMC Genomics">
        <title>Complete genome sequence of producer of the glycopeptide antibiotic Aculeximycin Kutzneria albida DSM 43870T, a representative of minor genus of Pseudonocardiaceae.</title>
        <authorList>
            <person name="Rebets Y."/>
            <person name="Tokovenko B."/>
            <person name="Lushchyk I."/>
            <person name="Ruckert C."/>
            <person name="Zaburannyi N."/>
            <person name="Bechthold A."/>
            <person name="Kalinowski J."/>
            <person name="Luzhetskyy A."/>
        </authorList>
    </citation>
    <scope>NUCLEOTIDE SEQUENCE [LARGE SCALE GENOMIC DNA]</scope>
    <source>
        <strain evidence="1">DSM 43870</strain>
    </source>
</reference>
<keyword evidence="2" id="KW-1185">Reference proteome</keyword>
<dbReference type="AlphaFoldDB" id="W5WCL1"/>
<proteinExistence type="predicted"/>
<protein>
    <submittedName>
        <fullName evidence="1">Uncharacterized protein</fullName>
    </submittedName>
</protein>
<accession>W5WCL1</accession>
<gene>
    <name evidence="1" type="ORF">KALB_5531</name>
</gene>
<evidence type="ECO:0000313" key="2">
    <source>
        <dbReference type="Proteomes" id="UP000019225"/>
    </source>
</evidence>
<sequence>MYRYVAEAVDILAALAPDITATIRSAARKAFVILDGTPLPIDRIATDRRYYSGCEDVGVSPRSRFDPYSGWPSVPCV</sequence>
<organism evidence="1 2">
    <name type="scientific">Kutzneria albida DSM 43870</name>
    <dbReference type="NCBI Taxonomy" id="1449976"/>
    <lineage>
        <taxon>Bacteria</taxon>
        <taxon>Bacillati</taxon>
        <taxon>Actinomycetota</taxon>
        <taxon>Actinomycetes</taxon>
        <taxon>Pseudonocardiales</taxon>
        <taxon>Pseudonocardiaceae</taxon>
        <taxon>Kutzneria</taxon>
    </lineage>
</organism>
<dbReference type="KEGG" id="kal:KALB_5531"/>
<name>W5WCL1_9PSEU</name>
<dbReference type="EMBL" id="CP007155">
    <property type="protein sequence ID" value="AHH98893.1"/>
    <property type="molecule type" value="Genomic_DNA"/>
</dbReference>
<dbReference type="HOGENOM" id="CLU_2633491_0_0_11"/>
<dbReference type="eggNOG" id="ENOG5032J3X">
    <property type="taxonomic scope" value="Bacteria"/>
</dbReference>
<evidence type="ECO:0000313" key="1">
    <source>
        <dbReference type="EMBL" id="AHH98893.1"/>
    </source>
</evidence>
<dbReference type="Proteomes" id="UP000019225">
    <property type="component" value="Chromosome"/>
</dbReference>